<dbReference type="Proteomes" id="UP001364617">
    <property type="component" value="Unassembled WGS sequence"/>
</dbReference>
<dbReference type="PANTHER" id="PTHR21063">
    <property type="entry name" value="LFA-3"/>
    <property type="match status" value="1"/>
</dbReference>
<dbReference type="AlphaFoldDB" id="A0AAN9CJ11"/>
<comment type="caution">
    <text evidence="1">The sequence shown here is derived from an EMBL/GenBank/DDBJ whole genome shotgun (WGS) entry which is preliminary data.</text>
</comment>
<dbReference type="EMBL" id="JAYKXH010000018">
    <property type="protein sequence ID" value="KAK7136737.1"/>
    <property type="molecule type" value="Genomic_DNA"/>
</dbReference>
<evidence type="ECO:0000313" key="2">
    <source>
        <dbReference type="Proteomes" id="UP001364617"/>
    </source>
</evidence>
<organism evidence="1 2">
    <name type="scientific">Phoxinus phoxinus</name>
    <name type="common">Eurasian minnow</name>
    <dbReference type="NCBI Taxonomy" id="58324"/>
    <lineage>
        <taxon>Eukaryota</taxon>
        <taxon>Metazoa</taxon>
        <taxon>Chordata</taxon>
        <taxon>Craniata</taxon>
        <taxon>Vertebrata</taxon>
        <taxon>Euteleostomi</taxon>
        <taxon>Actinopterygii</taxon>
        <taxon>Neopterygii</taxon>
        <taxon>Teleostei</taxon>
        <taxon>Ostariophysi</taxon>
        <taxon>Cypriniformes</taxon>
        <taxon>Leuciscidae</taxon>
        <taxon>Phoxininae</taxon>
        <taxon>Phoxinus</taxon>
    </lineage>
</organism>
<dbReference type="Gene3D" id="2.60.40.10">
    <property type="entry name" value="Immunoglobulins"/>
    <property type="match status" value="1"/>
</dbReference>
<dbReference type="InterPro" id="IPR013783">
    <property type="entry name" value="Ig-like_fold"/>
</dbReference>
<keyword evidence="2" id="KW-1185">Reference proteome</keyword>
<reference evidence="1 2" key="1">
    <citation type="submission" date="2024-02" db="EMBL/GenBank/DDBJ databases">
        <title>Chromosome-level genome assembly of the Eurasian Minnow (Phoxinus phoxinus).</title>
        <authorList>
            <person name="Oriowo T.O."/>
            <person name="Martin S."/>
            <person name="Stange M."/>
            <person name="Chrysostomakis Y."/>
            <person name="Brown T."/>
            <person name="Winkler S."/>
            <person name="Kukowka S."/>
            <person name="Myers E.W."/>
            <person name="Bohne A."/>
        </authorList>
    </citation>
    <scope>NUCLEOTIDE SEQUENCE [LARGE SCALE GENOMIC DNA]</scope>
    <source>
        <strain evidence="1">ZFMK-TIS-60720</strain>
        <tissue evidence="1">Whole Organism</tissue>
    </source>
</reference>
<gene>
    <name evidence="1" type="ORF">R3I93_016941</name>
</gene>
<protein>
    <recommendedName>
        <fullName evidence="3">Immunoglobulin V-set domain-containing protein</fullName>
    </recommendedName>
</protein>
<name>A0AAN9CJ11_9TELE</name>
<sequence>MLTLYPDTEIQKDELIVWMFGEEDNLIAQMTVRSRETFDGADGRFRDRLKLDENTGSLTIRNIKSEHAGHYKLQISSGSRRTKYKKFKVITWFHGKQCE</sequence>
<proteinExistence type="predicted"/>
<dbReference type="InterPro" id="IPR036179">
    <property type="entry name" value="Ig-like_dom_sf"/>
</dbReference>
<accession>A0AAN9CJ11</accession>
<evidence type="ECO:0008006" key="3">
    <source>
        <dbReference type="Google" id="ProtNLM"/>
    </source>
</evidence>
<dbReference type="SUPFAM" id="SSF48726">
    <property type="entry name" value="Immunoglobulin"/>
    <property type="match status" value="1"/>
</dbReference>
<dbReference type="PANTHER" id="PTHR21063:SF4">
    <property type="entry name" value="CD48 ANTIGEN-RELATED"/>
    <property type="match status" value="1"/>
</dbReference>
<evidence type="ECO:0000313" key="1">
    <source>
        <dbReference type="EMBL" id="KAK7136737.1"/>
    </source>
</evidence>